<dbReference type="EMBL" id="AFVZ01000001">
    <property type="protein sequence ID" value="EHN58192.1"/>
    <property type="molecule type" value="Genomic_DNA"/>
</dbReference>
<reference evidence="2 3" key="1">
    <citation type="journal article" date="2012" name="PLoS ONE">
        <title>Functional divergence in the genus oenococcus as predicted by genome sequencing of the newly-described species, Oenococcus kitaharae.</title>
        <authorList>
            <person name="Borneman A.R."/>
            <person name="McCarthy J.M."/>
            <person name="Chambers P.J."/>
            <person name="Bartowsky E.J."/>
        </authorList>
    </citation>
    <scope>NUCLEOTIDE SEQUENCE [LARGE SCALE GENOMIC DNA]</scope>
    <source>
        <strain evidence="3">DSM17330</strain>
    </source>
</reference>
<dbReference type="CDD" id="cd00761">
    <property type="entry name" value="Glyco_tranf_GTA_type"/>
    <property type="match status" value="1"/>
</dbReference>
<evidence type="ECO:0000313" key="3">
    <source>
        <dbReference type="Proteomes" id="UP000004959"/>
    </source>
</evidence>
<dbReference type="GO" id="GO:0016740">
    <property type="term" value="F:transferase activity"/>
    <property type="evidence" value="ECO:0007669"/>
    <property type="project" value="UniProtKB-KW"/>
</dbReference>
<dbReference type="eggNOG" id="COG1216">
    <property type="taxonomic scope" value="Bacteria"/>
</dbReference>
<dbReference type="Gene3D" id="3.90.550.10">
    <property type="entry name" value="Spore Coat Polysaccharide Biosynthesis Protein SpsA, Chain A"/>
    <property type="match status" value="1"/>
</dbReference>
<dbReference type="PANTHER" id="PTHR22916">
    <property type="entry name" value="GLYCOSYLTRANSFERASE"/>
    <property type="match status" value="1"/>
</dbReference>
<accession>G9WIQ3</accession>
<dbReference type="PATRIC" id="fig|1045004.4.peg.64"/>
<sequence length="304" mass="35672">MQVKYSIIVPHKNDFNNLKRLVHSIQSLEDSEIIVVDDHSSVTVKDNLNSLGDQFSNVIIENCTAQGAGAARNYGISLARGKWLIFADSDDCFDEQASQILPKFFESDSDVVYFRPKVEVVKRNDYRLFLRRLFDQYFSNPIMANEWSIRLNFDVPWSKMIKRKYIKENGFGFSRFLKQEDTMFSEMVGINAHFVQISKYSIYKVVDRASSTSHKVGKNFFESQIDAIIASYVYKENNVSDNRLIKSDKIHFHEPLYAVLWSFKHYRNWSYSLDVYSKFKKRDIPVFTFRAYKSLIQRYASYDA</sequence>
<dbReference type="AlphaFoldDB" id="G9WIQ3"/>
<organism evidence="2 3">
    <name type="scientific">Oenococcus kitaharae DSM 17330</name>
    <dbReference type="NCBI Taxonomy" id="1045004"/>
    <lineage>
        <taxon>Bacteria</taxon>
        <taxon>Bacillati</taxon>
        <taxon>Bacillota</taxon>
        <taxon>Bacilli</taxon>
        <taxon>Lactobacillales</taxon>
        <taxon>Lactobacillaceae</taxon>
        <taxon>Oenococcus</taxon>
    </lineage>
</organism>
<keyword evidence="2" id="KW-0808">Transferase</keyword>
<dbReference type="InterPro" id="IPR029044">
    <property type="entry name" value="Nucleotide-diphossugar_trans"/>
</dbReference>
<dbReference type="Pfam" id="PF00535">
    <property type="entry name" value="Glycos_transf_2"/>
    <property type="match status" value="1"/>
</dbReference>
<keyword evidence="3" id="KW-1185">Reference proteome</keyword>
<dbReference type="RefSeq" id="WP_007744291.1">
    <property type="nucleotide sequence ID" value="NZ_CM001398.1"/>
</dbReference>
<comment type="caution">
    <text evidence="2">The sequence shown here is derived from an EMBL/GenBank/DDBJ whole genome shotgun (WGS) entry which is preliminary data.</text>
</comment>
<evidence type="ECO:0000259" key="1">
    <source>
        <dbReference type="Pfam" id="PF00535"/>
    </source>
</evidence>
<protein>
    <submittedName>
        <fullName evidence="2">Putative polyribitolphosphotransferase</fullName>
    </submittedName>
</protein>
<dbReference type="InterPro" id="IPR001173">
    <property type="entry name" value="Glyco_trans_2-like"/>
</dbReference>
<proteinExistence type="predicted"/>
<dbReference type="HOGENOM" id="CLU_025996_9_0_9"/>
<dbReference type="OrthoDB" id="8773442at2"/>
<gene>
    <name evidence="2" type="ORF">OKIT_0063</name>
</gene>
<feature type="domain" description="Glycosyltransferase 2-like" evidence="1">
    <location>
        <begin position="6"/>
        <end position="168"/>
    </location>
</feature>
<dbReference type="SUPFAM" id="SSF53448">
    <property type="entry name" value="Nucleotide-diphospho-sugar transferases"/>
    <property type="match status" value="1"/>
</dbReference>
<evidence type="ECO:0000313" key="2">
    <source>
        <dbReference type="EMBL" id="EHN58192.1"/>
    </source>
</evidence>
<dbReference type="Proteomes" id="UP000004959">
    <property type="component" value="Chromosome"/>
</dbReference>
<name>G9WIQ3_9LACO</name>